<evidence type="ECO:0000313" key="3">
    <source>
        <dbReference type="Proteomes" id="UP000240883"/>
    </source>
</evidence>
<organism evidence="2 3">
    <name type="scientific">Corynespora cassiicola Philippines</name>
    <dbReference type="NCBI Taxonomy" id="1448308"/>
    <lineage>
        <taxon>Eukaryota</taxon>
        <taxon>Fungi</taxon>
        <taxon>Dikarya</taxon>
        <taxon>Ascomycota</taxon>
        <taxon>Pezizomycotina</taxon>
        <taxon>Dothideomycetes</taxon>
        <taxon>Pleosporomycetidae</taxon>
        <taxon>Pleosporales</taxon>
        <taxon>Corynesporascaceae</taxon>
        <taxon>Corynespora</taxon>
    </lineage>
</organism>
<reference evidence="2 3" key="1">
    <citation type="journal article" date="2018" name="Front. Microbiol.">
        <title>Genome-Wide Analysis of Corynespora cassiicola Leaf Fall Disease Putative Effectors.</title>
        <authorList>
            <person name="Lopez D."/>
            <person name="Ribeiro S."/>
            <person name="Label P."/>
            <person name="Fumanal B."/>
            <person name="Venisse J.S."/>
            <person name="Kohler A."/>
            <person name="de Oliveira R.R."/>
            <person name="Labutti K."/>
            <person name="Lipzen A."/>
            <person name="Lail K."/>
            <person name="Bauer D."/>
            <person name="Ohm R.A."/>
            <person name="Barry K.W."/>
            <person name="Spatafora J."/>
            <person name="Grigoriev I.V."/>
            <person name="Martin F.M."/>
            <person name="Pujade-Renaud V."/>
        </authorList>
    </citation>
    <scope>NUCLEOTIDE SEQUENCE [LARGE SCALE GENOMIC DNA]</scope>
    <source>
        <strain evidence="2 3">Philippines</strain>
    </source>
</reference>
<dbReference type="EMBL" id="KZ678146">
    <property type="protein sequence ID" value="PSN61053.1"/>
    <property type="molecule type" value="Genomic_DNA"/>
</dbReference>
<evidence type="ECO:0000313" key="2">
    <source>
        <dbReference type="EMBL" id="PSN61053.1"/>
    </source>
</evidence>
<evidence type="ECO:0000256" key="1">
    <source>
        <dbReference type="SAM" id="MobiDB-lite"/>
    </source>
</evidence>
<name>A0A2T2N6K8_CORCC</name>
<dbReference type="Proteomes" id="UP000240883">
    <property type="component" value="Unassembled WGS sequence"/>
</dbReference>
<proteinExistence type="predicted"/>
<feature type="region of interest" description="Disordered" evidence="1">
    <location>
        <begin position="132"/>
        <end position="152"/>
    </location>
</feature>
<gene>
    <name evidence="2" type="ORF">BS50DRAFT_163848</name>
</gene>
<sequence>MCSTLDAARRCSTAADEGHHACWPVIGRLRGQSCFSLRGSAVHGDSDCVRAASCVRRVAPRTSLLYAFQLLRASNHHHHSPPPHSSSGVPYTVITGSAAGRDCLPPSRENRVCLVHPSLHKTSVLFTAAAPTPPSRRLQRPSPLHPSSPPVLHSPRSIPFPSCFCSEPSLVALSDVFRRRRHLANFQAEPCQLNTLDYTLLPRIVNYGPATDFPMA</sequence>
<dbReference type="AlphaFoldDB" id="A0A2T2N6K8"/>
<keyword evidence="3" id="KW-1185">Reference proteome</keyword>
<protein>
    <submittedName>
        <fullName evidence="2">Uncharacterized protein</fullName>
    </submittedName>
</protein>
<accession>A0A2T2N6K8</accession>